<feature type="region of interest" description="Disordered" evidence="1">
    <location>
        <begin position="1"/>
        <end position="27"/>
    </location>
</feature>
<feature type="compositionally biased region" description="Basic and acidic residues" evidence="1">
    <location>
        <begin position="42"/>
        <end position="59"/>
    </location>
</feature>
<protein>
    <submittedName>
        <fullName evidence="2">Uncharacterized protein</fullName>
    </submittedName>
</protein>
<keyword evidence="3" id="KW-1185">Reference proteome</keyword>
<gene>
    <name evidence="2" type="ORF">TIFTF001_031569</name>
</gene>
<dbReference type="EMBL" id="BTGU01000130">
    <property type="protein sequence ID" value="GMN62494.1"/>
    <property type="molecule type" value="Genomic_DNA"/>
</dbReference>
<feature type="region of interest" description="Disordered" evidence="1">
    <location>
        <begin position="42"/>
        <end position="63"/>
    </location>
</feature>
<sequence length="94" mass="10176">MVLRTDLGGGKSGRGIAAYGGSEQGERRANGKVIVSLAGESEKRVGEEDADADGQRWRNNDVGLPGRGEDLWREMRMANNGEERVSRWLSEGGT</sequence>
<name>A0AA88J4D4_FICCA</name>
<evidence type="ECO:0000313" key="2">
    <source>
        <dbReference type="EMBL" id="GMN62494.1"/>
    </source>
</evidence>
<dbReference type="Gramene" id="FCD_00024838-RA">
    <property type="protein sequence ID" value="FCD_00024838-RA:cds"/>
    <property type="gene ID" value="FCD_00024838"/>
</dbReference>
<evidence type="ECO:0000256" key="1">
    <source>
        <dbReference type="SAM" id="MobiDB-lite"/>
    </source>
</evidence>
<reference evidence="2" key="1">
    <citation type="submission" date="2023-07" db="EMBL/GenBank/DDBJ databases">
        <title>draft genome sequence of fig (Ficus carica).</title>
        <authorList>
            <person name="Takahashi T."/>
            <person name="Nishimura K."/>
        </authorList>
    </citation>
    <scope>NUCLEOTIDE SEQUENCE</scope>
</reference>
<accession>A0AA88J4D4</accession>
<dbReference type="Proteomes" id="UP001187192">
    <property type="component" value="Unassembled WGS sequence"/>
</dbReference>
<comment type="caution">
    <text evidence="2">The sequence shown here is derived from an EMBL/GenBank/DDBJ whole genome shotgun (WGS) entry which is preliminary data.</text>
</comment>
<proteinExistence type="predicted"/>
<dbReference type="AlphaFoldDB" id="A0AA88J4D4"/>
<organism evidence="2 3">
    <name type="scientific">Ficus carica</name>
    <name type="common">Common fig</name>
    <dbReference type="NCBI Taxonomy" id="3494"/>
    <lineage>
        <taxon>Eukaryota</taxon>
        <taxon>Viridiplantae</taxon>
        <taxon>Streptophyta</taxon>
        <taxon>Embryophyta</taxon>
        <taxon>Tracheophyta</taxon>
        <taxon>Spermatophyta</taxon>
        <taxon>Magnoliopsida</taxon>
        <taxon>eudicotyledons</taxon>
        <taxon>Gunneridae</taxon>
        <taxon>Pentapetalae</taxon>
        <taxon>rosids</taxon>
        <taxon>fabids</taxon>
        <taxon>Rosales</taxon>
        <taxon>Moraceae</taxon>
        <taxon>Ficeae</taxon>
        <taxon>Ficus</taxon>
    </lineage>
</organism>
<evidence type="ECO:0000313" key="3">
    <source>
        <dbReference type="Proteomes" id="UP001187192"/>
    </source>
</evidence>